<gene>
    <name evidence="1" type="ORF">LCGC14_0449100</name>
</gene>
<organism evidence="1">
    <name type="scientific">marine sediment metagenome</name>
    <dbReference type="NCBI Taxonomy" id="412755"/>
    <lineage>
        <taxon>unclassified sequences</taxon>
        <taxon>metagenomes</taxon>
        <taxon>ecological metagenomes</taxon>
    </lineage>
</organism>
<evidence type="ECO:0000313" key="1">
    <source>
        <dbReference type="EMBL" id="KKN68719.1"/>
    </source>
</evidence>
<protein>
    <submittedName>
        <fullName evidence="1">Uncharacterized protein</fullName>
    </submittedName>
</protein>
<reference evidence="1" key="1">
    <citation type="journal article" date="2015" name="Nature">
        <title>Complex archaea that bridge the gap between prokaryotes and eukaryotes.</title>
        <authorList>
            <person name="Spang A."/>
            <person name="Saw J.H."/>
            <person name="Jorgensen S.L."/>
            <person name="Zaremba-Niedzwiedzka K."/>
            <person name="Martijn J."/>
            <person name="Lind A.E."/>
            <person name="van Eijk R."/>
            <person name="Schleper C."/>
            <person name="Guy L."/>
            <person name="Ettema T.J."/>
        </authorList>
    </citation>
    <scope>NUCLEOTIDE SEQUENCE</scope>
</reference>
<name>A0A0F9SP14_9ZZZZ</name>
<sequence length="73" mass="8557">MITQKPKVSIRIKITGIREKAKWGHSHKQDIGKEGVIIDWVDKKDSRVWIPQIILYDGKGTVVYGDKVWWKRV</sequence>
<accession>A0A0F9SP14</accession>
<dbReference type="EMBL" id="LAZR01000442">
    <property type="protein sequence ID" value="KKN68719.1"/>
    <property type="molecule type" value="Genomic_DNA"/>
</dbReference>
<proteinExistence type="predicted"/>
<dbReference type="AlphaFoldDB" id="A0A0F9SP14"/>
<comment type="caution">
    <text evidence="1">The sequence shown here is derived from an EMBL/GenBank/DDBJ whole genome shotgun (WGS) entry which is preliminary data.</text>
</comment>